<dbReference type="CDD" id="cd09006">
    <property type="entry name" value="PNP_EcPNPI-like"/>
    <property type="match status" value="1"/>
</dbReference>
<dbReference type="GO" id="GO:0006152">
    <property type="term" value="P:purine nucleoside catabolic process"/>
    <property type="evidence" value="ECO:0007669"/>
    <property type="project" value="TreeGrafter"/>
</dbReference>
<dbReference type="GO" id="GO:0005829">
    <property type="term" value="C:cytosol"/>
    <property type="evidence" value="ECO:0007669"/>
    <property type="project" value="TreeGrafter"/>
</dbReference>
<gene>
    <name evidence="7" type="ORF">C8P64_3137</name>
</gene>
<feature type="domain" description="Nucleoside phosphorylase" evidence="6">
    <location>
        <begin position="16"/>
        <end position="216"/>
    </location>
</feature>
<dbReference type="InterPro" id="IPR000845">
    <property type="entry name" value="Nucleoside_phosphorylase_d"/>
</dbReference>
<evidence type="ECO:0000313" key="7">
    <source>
        <dbReference type="EMBL" id="PTX41638.1"/>
    </source>
</evidence>
<dbReference type="Gene3D" id="3.40.50.1580">
    <property type="entry name" value="Nucleoside phosphorylase domain"/>
    <property type="match status" value="1"/>
</dbReference>
<dbReference type="PANTHER" id="PTHR43691:SF11">
    <property type="entry name" value="FI09636P-RELATED"/>
    <property type="match status" value="1"/>
</dbReference>
<evidence type="ECO:0000256" key="4">
    <source>
        <dbReference type="ARBA" id="ARBA00022679"/>
    </source>
</evidence>
<dbReference type="Proteomes" id="UP000244174">
    <property type="component" value="Unassembled WGS sequence"/>
</dbReference>
<dbReference type="EC" id="2.4.2.3" evidence="1"/>
<evidence type="ECO:0000256" key="5">
    <source>
        <dbReference type="ARBA" id="ARBA00048447"/>
    </source>
</evidence>
<dbReference type="AlphaFoldDB" id="A0A2T6ACV8"/>
<dbReference type="NCBIfam" id="NF004489">
    <property type="entry name" value="PRK05819.1"/>
    <property type="match status" value="1"/>
</dbReference>
<evidence type="ECO:0000313" key="8">
    <source>
        <dbReference type="Proteomes" id="UP000244174"/>
    </source>
</evidence>
<dbReference type="InterPro" id="IPR035994">
    <property type="entry name" value="Nucleoside_phosphorylase_sf"/>
</dbReference>
<dbReference type="SUPFAM" id="SSF53167">
    <property type="entry name" value="Purine and uridine phosphorylases"/>
    <property type="match status" value="1"/>
</dbReference>
<accession>A0A2T6ACV8</accession>
<evidence type="ECO:0000256" key="1">
    <source>
        <dbReference type="ARBA" id="ARBA00011888"/>
    </source>
</evidence>
<proteinExistence type="inferred from homology"/>
<keyword evidence="8" id="KW-1185">Reference proteome</keyword>
<name>A0A2T6ACV8_9FLAO</name>
<dbReference type="HAMAP" id="MF_01627">
    <property type="entry name" value="Pur_nucleosid_phosp"/>
    <property type="match status" value="1"/>
</dbReference>
<sequence length="232" mass="25493">MSIHIEAKKGEIAETVLLPGDPLRAKWIAETFLEDSVCYNDIRGMLGYTGTYKGRRVSVQGTGMGIPSAMIYCHELIKEYGVKTLIRVGSAGAFQPDLKLMDIVIAMSASTNSSANRDIFNGADYAPTANFDLLMKAVEYAQENQIDFTAGNVLSSDIFYDDDPDYYKKWAKYGVLCAEMETAGIYTLAAKFGVKALSILTISDSLVNGEEVSSEIREKKLSEMVKIALNTF</sequence>
<dbReference type="GO" id="GO:0004850">
    <property type="term" value="F:uridine phosphorylase activity"/>
    <property type="evidence" value="ECO:0007669"/>
    <property type="project" value="UniProtKB-EC"/>
</dbReference>
<dbReference type="Pfam" id="PF01048">
    <property type="entry name" value="PNP_UDP_1"/>
    <property type="match status" value="1"/>
</dbReference>
<comment type="caution">
    <text evidence="7">The sequence shown here is derived from an EMBL/GenBank/DDBJ whole genome shotgun (WGS) entry which is preliminary data.</text>
</comment>
<evidence type="ECO:0000256" key="3">
    <source>
        <dbReference type="ARBA" id="ARBA00022676"/>
    </source>
</evidence>
<organism evidence="7 8">
    <name type="scientific">Christiangramia gaetbulicola</name>
    <dbReference type="NCBI Taxonomy" id="703340"/>
    <lineage>
        <taxon>Bacteria</taxon>
        <taxon>Pseudomonadati</taxon>
        <taxon>Bacteroidota</taxon>
        <taxon>Flavobacteriia</taxon>
        <taxon>Flavobacteriales</taxon>
        <taxon>Flavobacteriaceae</taxon>
        <taxon>Christiangramia</taxon>
    </lineage>
</organism>
<dbReference type="InterPro" id="IPR004402">
    <property type="entry name" value="DeoD-type"/>
</dbReference>
<keyword evidence="4" id="KW-0808">Transferase</keyword>
<keyword evidence="3" id="KW-0328">Glycosyltransferase</keyword>
<protein>
    <recommendedName>
        <fullName evidence="2">Uridine phosphorylase</fullName>
        <ecNumber evidence="1">2.4.2.3</ecNumber>
    </recommendedName>
</protein>
<dbReference type="EMBL" id="QBKQ01000004">
    <property type="protein sequence ID" value="PTX41638.1"/>
    <property type="molecule type" value="Genomic_DNA"/>
</dbReference>
<dbReference type="RefSeq" id="WP_108173013.1">
    <property type="nucleotide sequence ID" value="NZ_QBKQ01000004.1"/>
</dbReference>
<comment type="catalytic activity">
    <reaction evidence="5">
        <text>uridine + phosphate = alpha-D-ribose 1-phosphate + uracil</text>
        <dbReference type="Rhea" id="RHEA:24388"/>
        <dbReference type="ChEBI" id="CHEBI:16704"/>
        <dbReference type="ChEBI" id="CHEBI:17568"/>
        <dbReference type="ChEBI" id="CHEBI:43474"/>
        <dbReference type="ChEBI" id="CHEBI:57720"/>
        <dbReference type="EC" id="2.4.2.3"/>
    </reaction>
</comment>
<evidence type="ECO:0000259" key="6">
    <source>
        <dbReference type="Pfam" id="PF01048"/>
    </source>
</evidence>
<reference evidence="7 8" key="1">
    <citation type="submission" date="2018-04" db="EMBL/GenBank/DDBJ databases">
        <title>Genomic Encyclopedia of Archaeal and Bacterial Type Strains, Phase II (KMG-II): from individual species to whole genera.</title>
        <authorList>
            <person name="Goeker M."/>
        </authorList>
    </citation>
    <scope>NUCLEOTIDE SEQUENCE [LARGE SCALE GENOMIC DNA]</scope>
    <source>
        <strain evidence="7 8">DSM 23082</strain>
    </source>
</reference>
<dbReference type="OrthoDB" id="9782889at2"/>
<dbReference type="PANTHER" id="PTHR43691">
    <property type="entry name" value="URIDINE PHOSPHORYLASE"/>
    <property type="match status" value="1"/>
</dbReference>
<evidence type="ECO:0000256" key="2">
    <source>
        <dbReference type="ARBA" id="ARBA00021980"/>
    </source>
</evidence>
<dbReference type="GO" id="GO:0004731">
    <property type="term" value="F:purine-nucleoside phosphorylase activity"/>
    <property type="evidence" value="ECO:0007669"/>
    <property type="project" value="InterPro"/>
</dbReference>
<dbReference type="NCBIfam" id="TIGR00107">
    <property type="entry name" value="deoD"/>
    <property type="match status" value="1"/>
</dbReference>